<feature type="region of interest" description="Disordered" evidence="1">
    <location>
        <begin position="1"/>
        <end position="29"/>
    </location>
</feature>
<proteinExistence type="predicted"/>
<evidence type="ECO:0000256" key="1">
    <source>
        <dbReference type="SAM" id="MobiDB-lite"/>
    </source>
</evidence>
<organism evidence="2 3">
    <name type="scientific">Rattus norvegicus</name>
    <name type="common">Rat</name>
    <dbReference type="NCBI Taxonomy" id="10116"/>
    <lineage>
        <taxon>Eukaryota</taxon>
        <taxon>Metazoa</taxon>
        <taxon>Chordata</taxon>
        <taxon>Craniata</taxon>
        <taxon>Vertebrata</taxon>
        <taxon>Euteleostomi</taxon>
        <taxon>Mammalia</taxon>
        <taxon>Eutheria</taxon>
        <taxon>Euarchontoglires</taxon>
        <taxon>Glires</taxon>
        <taxon>Rodentia</taxon>
        <taxon>Myomorpha</taxon>
        <taxon>Muroidea</taxon>
        <taxon>Muridae</taxon>
        <taxon>Murinae</taxon>
        <taxon>Rattus</taxon>
    </lineage>
</organism>
<evidence type="ECO:0000313" key="2">
    <source>
        <dbReference type="EMBL" id="EDM07044.1"/>
    </source>
</evidence>
<gene>
    <name evidence="2" type="ORF">rCG_38050</name>
</gene>
<evidence type="ECO:0000313" key="3">
    <source>
        <dbReference type="Proteomes" id="UP000234681"/>
    </source>
</evidence>
<accession>A6IVD6</accession>
<dbReference type="Proteomes" id="UP000234681">
    <property type="component" value="Chromosome X"/>
</dbReference>
<name>A6IVD6_RAT</name>
<reference evidence="2 3" key="1">
    <citation type="submission" date="2005-09" db="EMBL/GenBank/DDBJ databases">
        <authorList>
            <person name="Mural R.J."/>
            <person name="Li P.W."/>
            <person name="Adams M.D."/>
            <person name="Amanatides P.G."/>
            <person name="Baden-Tillson H."/>
            <person name="Barnstead M."/>
            <person name="Chin S.H."/>
            <person name="Dew I."/>
            <person name="Evans C.A."/>
            <person name="Ferriera S."/>
            <person name="Flanigan M."/>
            <person name="Fosler C."/>
            <person name="Glodek A."/>
            <person name="Gu Z."/>
            <person name="Holt R.A."/>
            <person name="Jennings D."/>
            <person name="Kraft C.L."/>
            <person name="Lu F."/>
            <person name="Nguyen T."/>
            <person name="Nusskern D.R."/>
            <person name="Pfannkoch C.M."/>
            <person name="Sitter C."/>
            <person name="Sutton G.G."/>
            <person name="Venter J.C."/>
            <person name="Wang Z."/>
            <person name="Woodage T."/>
            <person name="Zheng X.H."/>
            <person name="Zhong F."/>
        </authorList>
    </citation>
    <scope>NUCLEOTIDE SEQUENCE [LARGE SCALE GENOMIC DNA]</scope>
    <source>
        <strain>BN</strain>
        <strain evidence="3">Sprague-Dawley</strain>
    </source>
</reference>
<sequence length="87" mass="10697">MTQNIQEIQESMKRQKPKNNKNRRRRFPATRSIKYFQQNHKRKIAYKHRSLQNTRSIYQKRKILLPHNIQTLNVQNKDRILKAAKEK</sequence>
<feature type="compositionally biased region" description="Basic residues" evidence="1">
    <location>
        <begin position="14"/>
        <end position="28"/>
    </location>
</feature>
<dbReference type="EMBL" id="CH473969">
    <property type="protein sequence ID" value="EDM07044.1"/>
    <property type="molecule type" value="Genomic_DNA"/>
</dbReference>
<protein>
    <submittedName>
        <fullName evidence="2">RCG38050</fullName>
    </submittedName>
</protein>
<dbReference type="AlphaFoldDB" id="A6IVD6"/>